<dbReference type="KEGG" id="wco:G7084_02380"/>
<dbReference type="InterPro" id="IPR003447">
    <property type="entry name" value="FEMABX"/>
</dbReference>
<gene>
    <name evidence="7" type="ORF">G7084_02380</name>
</gene>
<proteinExistence type="inferred from homology"/>
<protein>
    <submittedName>
        <fullName evidence="7">Aminoacyltransferase</fullName>
    </submittedName>
</protein>
<keyword evidence="6" id="KW-0961">Cell wall biogenesis/degradation</keyword>
<reference evidence="7 8" key="1">
    <citation type="submission" date="2020-03" db="EMBL/GenBank/DDBJ databases">
        <title>Weissella sp. nov., isolated from Cybister lewisianus.</title>
        <authorList>
            <person name="Hyun D.-W."/>
            <person name="Bae J.-W."/>
        </authorList>
    </citation>
    <scope>NUCLEOTIDE SEQUENCE [LARGE SCALE GENOMIC DNA]</scope>
    <source>
        <strain evidence="7 8">HDW19</strain>
    </source>
</reference>
<evidence type="ECO:0000256" key="3">
    <source>
        <dbReference type="ARBA" id="ARBA00022960"/>
    </source>
</evidence>
<dbReference type="PANTHER" id="PTHR36174:SF1">
    <property type="entry name" value="LIPID II:GLYCINE GLYCYLTRANSFERASE"/>
    <property type="match status" value="1"/>
</dbReference>
<keyword evidence="8" id="KW-1185">Reference proteome</keyword>
<comment type="similarity">
    <text evidence="1">Belongs to the FemABX family.</text>
</comment>
<dbReference type="AlphaFoldDB" id="A0A6G8AZ87"/>
<dbReference type="RefSeq" id="WP_166009717.1">
    <property type="nucleotide sequence ID" value="NZ_CP049888.1"/>
</dbReference>
<dbReference type="PROSITE" id="PS51191">
    <property type="entry name" value="FEMABX"/>
    <property type="match status" value="1"/>
</dbReference>
<dbReference type="PANTHER" id="PTHR36174">
    <property type="entry name" value="LIPID II:GLYCINE GLYCYLTRANSFERASE"/>
    <property type="match status" value="1"/>
</dbReference>
<keyword evidence="4" id="KW-0573">Peptidoglycan synthesis</keyword>
<dbReference type="InterPro" id="IPR016181">
    <property type="entry name" value="Acyl_CoA_acyltransferase"/>
</dbReference>
<evidence type="ECO:0000256" key="1">
    <source>
        <dbReference type="ARBA" id="ARBA00009943"/>
    </source>
</evidence>
<evidence type="ECO:0000313" key="8">
    <source>
        <dbReference type="Proteomes" id="UP000500741"/>
    </source>
</evidence>
<keyword evidence="5 7" id="KW-0012">Acyltransferase</keyword>
<dbReference type="Pfam" id="PF02388">
    <property type="entry name" value="FemAB"/>
    <property type="match status" value="2"/>
</dbReference>
<evidence type="ECO:0000256" key="5">
    <source>
        <dbReference type="ARBA" id="ARBA00023315"/>
    </source>
</evidence>
<evidence type="ECO:0000256" key="4">
    <source>
        <dbReference type="ARBA" id="ARBA00022984"/>
    </source>
</evidence>
<dbReference type="InterPro" id="IPR050644">
    <property type="entry name" value="PG_Glycine_Bridge_Synth"/>
</dbReference>
<dbReference type="Proteomes" id="UP000500741">
    <property type="component" value="Chromosome"/>
</dbReference>
<dbReference type="SUPFAM" id="SSF55729">
    <property type="entry name" value="Acyl-CoA N-acyltransferases (Nat)"/>
    <property type="match status" value="2"/>
</dbReference>
<sequence length="337" mass="38460">MPVLDLNDSVAVEKYQNFIQNSEFGRITQDLRWSHVKNNWEPRYVYLTDATGAITAAMSMLLSTVSNGKKFAYASKGPVVDINNTEMLLELVEEAKKALKNDNVYLLRFDPEVDFSQELNDTLQVHGFVTRNRNVDALGMHGTIQPRRNMVIDLTEWPDAKETFDLYPSKVKSKLKRPIRDGVTVRFGNTDSELDAFFTSYSEMAKRHGISYRPKSYFERLLASFGDSDVMRIYLAEREGELLSTGIGFNYGNRIWYMYAGSVDGNTYYAPYAVQTAMIQWALDEHLAAYDMGGIGEADNSDGLYAFKHNFVKAEPREYIGEIDVVFDEATYHEMGY</sequence>
<dbReference type="GO" id="GO:0071555">
    <property type="term" value="P:cell wall organization"/>
    <property type="evidence" value="ECO:0007669"/>
    <property type="project" value="UniProtKB-KW"/>
</dbReference>
<keyword evidence="3" id="KW-0133">Cell shape</keyword>
<evidence type="ECO:0000256" key="6">
    <source>
        <dbReference type="ARBA" id="ARBA00023316"/>
    </source>
</evidence>
<dbReference type="EMBL" id="CP049888">
    <property type="protein sequence ID" value="QIL50272.1"/>
    <property type="molecule type" value="Genomic_DNA"/>
</dbReference>
<keyword evidence="2 7" id="KW-0808">Transferase</keyword>
<accession>A0A6G8AZ87</accession>
<evidence type="ECO:0000313" key="7">
    <source>
        <dbReference type="EMBL" id="QIL50272.1"/>
    </source>
</evidence>
<dbReference type="GO" id="GO:0009252">
    <property type="term" value="P:peptidoglycan biosynthetic process"/>
    <property type="evidence" value="ECO:0007669"/>
    <property type="project" value="UniProtKB-KW"/>
</dbReference>
<organism evidence="7 8">
    <name type="scientific">Weissella coleopterorum</name>
    <dbReference type="NCBI Taxonomy" id="2714949"/>
    <lineage>
        <taxon>Bacteria</taxon>
        <taxon>Bacillati</taxon>
        <taxon>Bacillota</taxon>
        <taxon>Bacilli</taxon>
        <taxon>Lactobacillales</taxon>
        <taxon>Lactobacillaceae</taxon>
        <taxon>Weissella</taxon>
    </lineage>
</organism>
<dbReference type="Gene3D" id="3.40.630.30">
    <property type="match status" value="2"/>
</dbReference>
<dbReference type="GO" id="GO:0008360">
    <property type="term" value="P:regulation of cell shape"/>
    <property type="evidence" value="ECO:0007669"/>
    <property type="project" value="UniProtKB-KW"/>
</dbReference>
<name>A0A6G8AZ87_9LACO</name>
<dbReference type="GO" id="GO:0016755">
    <property type="term" value="F:aminoacyltransferase activity"/>
    <property type="evidence" value="ECO:0007669"/>
    <property type="project" value="InterPro"/>
</dbReference>
<evidence type="ECO:0000256" key="2">
    <source>
        <dbReference type="ARBA" id="ARBA00022679"/>
    </source>
</evidence>